<feature type="region of interest" description="Disordered" evidence="1">
    <location>
        <begin position="83"/>
        <end position="104"/>
    </location>
</feature>
<evidence type="ECO:0000313" key="2">
    <source>
        <dbReference type="EMBL" id="ACK86287.1"/>
    </source>
</evidence>
<reference evidence="2 3" key="1">
    <citation type="submission" date="2008-12" db="EMBL/GenBank/DDBJ databases">
        <title>Complete sequence of plasmid1 of Methylobacterium chloromethanicum CM4.</title>
        <authorList>
            <consortium name="US DOE Joint Genome Institute"/>
            <person name="Lucas S."/>
            <person name="Copeland A."/>
            <person name="Lapidus A."/>
            <person name="Glavina del Rio T."/>
            <person name="Dalin E."/>
            <person name="Tice H."/>
            <person name="Bruce D."/>
            <person name="Goodwin L."/>
            <person name="Pitluck S."/>
            <person name="Chertkov O."/>
            <person name="Brettin T."/>
            <person name="Detter J.C."/>
            <person name="Han C."/>
            <person name="Larimer F."/>
            <person name="Land M."/>
            <person name="Hauser L."/>
            <person name="Kyrpides N."/>
            <person name="Mikhailova N."/>
            <person name="Marx C."/>
            <person name="Richardson P."/>
        </authorList>
    </citation>
    <scope>NUCLEOTIDE SEQUENCE [LARGE SCALE GENOMIC DNA]</scope>
    <source>
        <strain evidence="3">CM4 / NCIMB 13688</strain>
        <plasmid evidence="2 3">pCMU01</plasmid>
    </source>
</reference>
<sequence length="183" mass="19939">MAVTTEPPETGLVVRYSFLWPREHDRGERAGRKDRPVCLVVPVNVGQGAVVVFPITTQEPLPGRIVVAVPEIERRRLKLPGDRPSFRGVGRLSGNGTSTAHEGLRARQVEMRERRAPWSGPGSSEPMTAYRYGIDIMSMSGPAGVGRPRSLAATPIDRRGLPRSTLKGSAPQAGGRSRLRLSR</sequence>
<evidence type="ECO:0000313" key="3">
    <source>
        <dbReference type="Proteomes" id="UP000002385"/>
    </source>
</evidence>
<evidence type="ECO:0000256" key="1">
    <source>
        <dbReference type="SAM" id="MobiDB-lite"/>
    </source>
</evidence>
<dbReference type="Proteomes" id="UP000002385">
    <property type="component" value="Plasmid pCMU01"/>
</dbReference>
<dbReference type="KEGG" id="mch:Mchl_5551"/>
<proteinExistence type="predicted"/>
<dbReference type="RefSeq" id="WP_012606183.1">
    <property type="nucleotide sequence ID" value="NC_011758.1"/>
</dbReference>
<evidence type="ECO:0008006" key="4">
    <source>
        <dbReference type="Google" id="ProtNLM"/>
    </source>
</evidence>
<protein>
    <recommendedName>
        <fullName evidence="4">Type II toxin-antitoxin system PemK/MazF family toxin</fullName>
    </recommendedName>
</protein>
<dbReference type="AlphaFoldDB" id="B7L379"/>
<feature type="region of interest" description="Disordered" evidence="1">
    <location>
        <begin position="143"/>
        <end position="183"/>
    </location>
</feature>
<accession>B7L379</accession>
<geneLocation type="plasmid" evidence="2 3">
    <name>pCMU01</name>
</geneLocation>
<organism evidence="2 3">
    <name type="scientific">Methylorubrum extorquens (strain CM4 / NCIMB 13688)</name>
    <name type="common">Methylobacterium extorquens</name>
    <dbReference type="NCBI Taxonomy" id="440085"/>
    <lineage>
        <taxon>Bacteria</taxon>
        <taxon>Pseudomonadati</taxon>
        <taxon>Pseudomonadota</taxon>
        <taxon>Alphaproteobacteria</taxon>
        <taxon>Hyphomicrobiales</taxon>
        <taxon>Methylobacteriaceae</taxon>
        <taxon>Methylorubrum</taxon>
    </lineage>
</organism>
<keyword evidence="2" id="KW-0614">Plasmid</keyword>
<name>B7L379_METC4</name>
<dbReference type="EMBL" id="CP001299">
    <property type="protein sequence ID" value="ACK86287.1"/>
    <property type="molecule type" value="Genomic_DNA"/>
</dbReference>
<gene>
    <name evidence="2" type="ordered locus">Mchl_5551</name>
</gene>
<reference evidence="2 3" key="2">
    <citation type="journal article" date="2012" name="J. Bacteriol.">
        <title>Complete genome sequences of six strains of the genus Methylobacterium.</title>
        <authorList>
            <person name="Marx C.J."/>
            <person name="Bringel F."/>
            <person name="Chistoserdova L."/>
            <person name="Moulin L."/>
            <person name="Farhan Ul Haque M."/>
            <person name="Fleischman D.E."/>
            <person name="Gruffaz C."/>
            <person name="Jourand P."/>
            <person name="Knief C."/>
            <person name="Lee M.C."/>
            <person name="Muller E.E."/>
            <person name="Nadalig T."/>
            <person name="Peyraud R."/>
            <person name="Roselli S."/>
            <person name="Russ L."/>
            <person name="Goodwin L.A."/>
            <person name="Ivanova N."/>
            <person name="Kyrpides N."/>
            <person name="Lajus A."/>
            <person name="Land M.L."/>
            <person name="Medigue C."/>
            <person name="Mikhailova N."/>
            <person name="Nolan M."/>
            <person name="Woyke T."/>
            <person name="Stolyar S."/>
            <person name="Vorholt J.A."/>
            <person name="Vuilleumier S."/>
        </authorList>
    </citation>
    <scope>NUCLEOTIDE SEQUENCE [LARGE SCALE GENOMIC DNA]</scope>
    <source>
        <strain evidence="3">CM4 / NCIMB 13688</strain>
        <plasmid evidence="2 3">pCMU01</plasmid>
    </source>
</reference>
<dbReference type="HOGENOM" id="CLU_1473564_0_0_5"/>